<dbReference type="PATRIC" id="fig|43658.5.peg.3367"/>
<feature type="active site" description="Charge relay system" evidence="3">
    <location>
        <position position="295"/>
    </location>
</feature>
<dbReference type="EMBL" id="JXYA01000038">
    <property type="protein sequence ID" value="KJZ07407.1"/>
    <property type="molecule type" value="Genomic_DNA"/>
</dbReference>
<dbReference type="InterPro" id="IPR040449">
    <property type="entry name" value="Peptidase_S66_N"/>
</dbReference>
<comment type="caution">
    <text evidence="6">The sequence shown here is derived from an EMBL/GenBank/DDBJ whole genome shotgun (WGS) entry which is preliminary data.</text>
</comment>
<dbReference type="RefSeq" id="WP_046005969.1">
    <property type="nucleotide sequence ID" value="NZ_JXYA01000038.1"/>
</dbReference>
<dbReference type="AlphaFoldDB" id="A0A0F4QL61"/>
<feature type="domain" description="LD-carboxypeptidase N-terminal" evidence="4">
    <location>
        <begin position="9"/>
        <end position="127"/>
    </location>
</feature>
<proteinExistence type="inferred from homology"/>
<dbReference type="InterPro" id="IPR027478">
    <property type="entry name" value="LdcA_N"/>
</dbReference>
<dbReference type="GO" id="GO:0016787">
    <property type="term" value="F:hydrolase activity"/>
    <property type="evidence" value="ECO:0007669"/>
    <property type="project" value="UniProtKB-KW"/>
</dbReference>
<accession>A0A0F4QL61</accession>
<dbReference type="PANTHER" id="PTHR30237">
    <property type="entry name" value="MURAMOYLTETRAPEPTIDE CARBOXYPEPTIDASE"/>
    <property type="match status" value="1"/>
</dbReference>
<evidence type="ECO:0000259" key="5">
    <source>
        <dbReference type="Pfam" id="PF17676"/>
    </source>
</evidence>
<dbReference type="OrthoDB" id="9807329at2"/>
<feature type="active site" description="Nucleophile" evidence="3">
    <location>
        <position position="107"/>
    </location>
</feature>
<dbReference type="SUPFAM" id="SSF141986">
    <property type="entry name" value="LD-carboxypeptidase A C-terminal domain-like"/>
    <property type="match status" value="1"/>
</dbReference>
<dbReference type="InterPro" id="IPR040921">
    <property type="entry name" value="Peptidase_S66C"/>
</dbReference>
<dbReference type="Gene3D" id="3.50.30.60">
    <property type="entry name" value="LD-carboxypeptidase A C-terminal domain-like"/>
    <property type="match status" value="1"/>
</dbReference>
<dbReference type="SUPFAM" id="SSF52317">
    <property type="entry name" value="Class I glutamine amidotransferase-like"/>
    <property type="match status" value="1"/>
</dbReference>
<dbReference type="Gene3D" id="3.40.50.10740">
    <property type="entry name" value="Class I glutamine amidotransferase-like"/>
    <property type="match status" value="1"/>
</dbReference>
<dbReference type="PIRSF" id="PIRSF028757">
    <property type="entry name" value="LD-carboxypeptidase"/>
    <property type="match status" value="1"/>
</dbReference>
<evidence type="ECO:0000256" key="3">
    <source>
        <dbReference type="PIRSR" id="PIRSR028757-1"/>
    </source>
</evidence>
<dbReference type="InterPro" id="IPR027461">
    <property type="entry name" value="Carboxypeptidase_A_C_sf"/>
</dbReference>
<evidence type="ECO:0000256" key="1">
    <source>
        <dbReference type="ARBA" id="ARBA00010233"/>
    </source>
</evidence>
<protein>
    <recommendedName>
        <fullName evidence="8">LD-carboxypeptidase</fullName>
    </recommendedName>
</protein>
<evidence type="ECO:0000259" key="4">
    <source>
        <dbReference type="Pfam" id="PF02016"/>
    </source>
</evidence>
<dbReference type="PANTHER" id="PTHR30237:SF6">
    <property type="entry name" value="CARBOXYPEPTIDASE YOCD-RELATED"/>
    <property type="match status" value="1"/>
</dbReference>
<feature type="active site" description="Charge relay system" evidence="3">
    <location>
        <position position="224"/>
    </location>
</feature>
<keyword evidence="2" id="KW-0378">Hydrolase</keyword>
<organism evidence="6 7">
    <name type="scientific">Pseudoalteromonas rubra</name>
    <dbReference type="NCBI Taxonomy" id="43658"/>
    <lineage>
        <taxon>Bacteria</taxon>
        <taxon>Pseudomonadati</taxon>
        <taxon>Pseudomonadota</taxon>
        <taxon>Gammaproteobacteria</taxon>
        <taxon>Alteromonadales</taxon>
        <taxon>Pseudoalteromonadaceae</taxon>
        <taxon>Pseudoalteromonas</taxon>
    </lineage>
</organism>
<dbReference type="InterPro" id="IPR029062">
    <property type="entry name" value="Class_I_gatase-like"/>
</dbReference>
<evidence type="ECO:0000313" key="7">
    <source>
        <dbReference type="Proteomes" id="UP000033452"/>
    </source>
</evidence>
<dbReference type="Pfam" id="PF02016">
    <property type="entry name" value="Peptidase_S66"/>
    <property type="match status" value="1"/>
</dbReference>
<feature type="domain" description="LD-carboxypeptidase C-terminal" evidence="5">
    <location>
        <begin position="193"/>
        <end position="310"/>
    </location>
</feature>
<evidence type="ECO:0000256" key="2">
    <source>
        <dbReference type="ARBA" id="ARBA00022801"/>
    </source>
</evidence>
<reference evidence="6 7" key="1">
    <citation type="journal article" date="2015" name="BMC Genomics">
        <title>Genome mining reveals unlocked bioactive potential of marine Gram-negative bacteria.</title>
        <authorList>
            <person name="Machado H."/>
            <person name="Sonnenschein E.C."/>
            <person name="Melchiorsen J."/>
            <person name="Gram L."/>
        </authorList>
    </citation>
    <scope>NUCLEOTIDE SEQUENCE [LARGE SCALE GENOMIC DNA]</scope>
    <source>
        <strain evidence="6 7">S2471</strain>
    </source>
</reference>
<keyword evidence="7" id="KW-1185">Reference proteome</keyword>
<sequence>MNTQSKTARIVSPSRSADILSEETTAIAIETLAGLNIHCDFAEHYKHRAVATAQLIRDKANDLNDAYADPKVALILSTIGGHNANRILDHLDWETIRSHRKPLCGYSDITVLLNAIYAKTGQVTYLGPHFSSFGMQQGFEYTLRHFERALFEGTEYALDVSAAWSDDLWFIDQTSRTFFDNAGPVIVNKGTCTGTILGGNLCSFNLLQGTQYMPDLTGAVLFLEEDNLLGELTLTEFERNLQSLLSHKGAEHIHGLMLGRFQTDSKIQLDDLIELLSSFEQLHHCPVVCNLDFGHTTPIFTVPIGGQCKVNAIGETVTIKVSSCVSGSKG</sequence>
<comment type="similarity">
    <text evidence="1">Belongs to the peptidase S66 family.</text>
</comment>
<dbReference type="Proteomes" id="UP000033452">
    <property type="component" value="Unassembled WGS sequence"/>
</dbReference>
<dbReference type="Pfam" id="PF17676">
    <property type="entry name" value="Peptidase_S66C"/>
    <property type="match status" value="1"/>
</dbReference>
<dbReference type="InterPro" id="IPR003507">
    <property type="entry name" value="S66_fam"/>
</dbReference>
<evidence type="ECO:0000313" key="6">
    <source>
        <dbReference type="EMBL" id="KJZ07407.1"/>
    </source>
</evidence>
<evidence type="ECO:0008006" key="8">
    <source>
        <dbReference type="Google" id="ProtNLM"/>
    </source>
</evidence>
<dbReference type="CDD" id="cd07062">
    <property type="entry name" value="Peptidase_S66_mccF_like"/>
    <property type="match status" value="1"/>
</dbReference>
<name>A0A0F4QL61_9GAMM</name>
<gene>
    <name evidence="6" type="ORF">TW77_15935</name>
</gene>